<dbReference type="Proteomes" id="UP000229011">
    <property type="component" value="Unassembled WGS sequence"/>
</dbReference>
<reference evidence="6 7" key="1">
    <citation type="submission" date="2017-11" db="EMBL/GenBank/DDBJ databases">
        <title>Genome sequencing of Fusobacterium periodonticum KCOM 1259.</title>
        <authorList>
            <person name="Kook J.-K."/>
            <person name="Park S.-N."/>
            <person name="Lim Y.K."/>
        </authorList>
    </citation>
    <scope>NUCLEOTIDE SEQUENCE [LARGE SCALE GENOMIC DNA]</scope>
    <source>
        <strain evidence="6 7">KCOM 1259</strain>
    </source>
</reference>
<dbReference type="PROSITE" id="PS50076">
    <property type="entry name" value="DNAJ_2"/>
    <property type="match status" value="1"/>
</dbReference>
<keyword evidence="3" id="KW-1133">Transmembrane helix</keyword>
<dbReference type="RefSeq" id="WP_099959323.1">
    <property type="nucleotide sequence ID" value="NZ_PEQY01000001.1"/>
</dbReference>
<dbReference type="InterPro" id="IPR036869">
    <property type="entry name" value="J_dom_sf"/>
</dbReference>
<evidence type="ECO:0000313" key="7">
    <source>
        <dbReference type="Proteomes" id="UP000229011"/>
    </source>
</evidence>
<dbReference type="CDD" id="cd06257">
    <property type="entry name" value="DnaJ"/>
    <property type="match status" value="1"/>
</dbReference>
<evidence type="ECO:0000256" key="4">
    <source>
        <dbReference type="ARBA" id="ARBA00023136"/>
    </source>
</evidence>
<accession>A0A2G9EIJ3</accession>
<dbReference type="Pfam" id="PF00226">
    <property type="entry name" value="DnaJ"/>
    <property type="match status" value="1"/>
</dbReference>
<evidence type="ECO:0000256" key="2">
    <source>
        <dbReference type="ARBA" id="ARBA00022692"/>
    </source>
</evidence>
<dbReference type="InterPro" id="IPR010652">
    <property type="entry name" value="DUF1232"/>
</dbReference>
<gene>
    <name evidence="6" type="ORF">CTM71_10330</name>
</gene>
<dbReference type="EMBL" id="PEQY01000001">
    <property type="protein sequence ID" value="PIM80730.1"/>
    <property type="molecule type" value="Genomic_DNA"/>
</dbReference>
<dbReference type="Pfam" id="PF06803">
    <property type="entry name" value="DUF1232"/>
    <property type="match status" value="1"/>
</dbReference>
<evidence type="ECO:0000256" key="3">
    <source>
        <dbReference type="ARBA" id="ARBA00022989"/>
    </source>
</evidence>
<dbReference type="SMART" id="SM00271">
    <property type="entry name" value="DnaJ"/>
    <property type="match status" value="1"/>
</dbReference>
<dbReference type="GO" id="GO:0012505">
    <property type="term" value="C:endomembrane system"/>
    <property type="evidence" value="ECO:0007669"/>
    <property type="project" value="UniProtKB-SubCell"/>
</dbReference>
<evidence type="ECO:0000256" key="1">
    <source>
        <dbReference type="ARBA" id="ARBA00004127"/>
    </source>
</evidence>
<comment type="subcellular location">
    <subcellularLocation>
        <location evidence="1">Endomembrane system</location>
        <topology evidence="1">Multi-pass membrane protein</topology>
    </subcellularLocation>
</comment>
<proteinExistence type="predicted"/>
<feature type="domain" description="J" evidence="5">
    <location>
        <begin position="7"/>
        <end position="81"/>
    </location>
</feature>
<name>A0A2G9EIJ3_9FUSO</name>
<comment type="caution">
    <text evidence="6">The sequence shown here is derived from an EMBL/GenBank/DDBJ whole genome shotgun (WGS) entry which is preliminary data.</text>
</comment>
<protein>
    <submittedName>
        <fullName evidence="6">Molecular chaperone DnaJ</fullName>
    </submittedName>
</protein>
<dbReference type="PRINTS" id="PR00625">
    <property type="entry name" value="JDOMAIN"/>
</dbReference>
<dbReference type="Gene3D" id="1.10.287.110">
    <property type="entry name" value="DnaJ domain"/>
    <property type="match status" value="1"/>
</dbReference>
<evidence type="ECO:0000259" key="5">
    <source>
        <dbReference type="PROSITE" id="PS50076"/>
    </source>
</evidence>
<evidence type="ECO:0000313" key="6">
    <source>
        <dbReference type="EMBL" id="PIM80730.1"/>
    </source>
</evidence>
<organism evidence="6 7">
    <name type="scientific">Fusobacterium pseudoperiodonticum</name>
    <dbReference type="NCBI Taxonomy" id="2663009"/>
    <lineage>
        <taxon>Bacteria</taxon>
        <taxon>Fusobacteriati</taxon>
        <taxon>Fusobacteriota</taxon>
        <taxon>Fusobacteriia</taxon>
        <taxon>Fusobacteriales</taxon>
        <taxon>Fusobacteriaceae</taxon>
        <taxon>Fusobacterium</taxon>
    </lineage>
</organism>
<dbReference type="GeneID" id="93328821"/>
<dbReference type="AlphaFoldDB" id="A0A2G9EIJ3"/>
<dbReference type="InterPro" id="IPR001623">
    <property type="entry name" value="DnaJ_domain"/>
</dbReference>
<sequence>MDRKYFECMTELGLEPGFTEKDLRKKWLELLKKYHPDKYQTEDESIIKFAEEKIIKINEAYEYLKENFEEFKDFKEYEEIKVDDTTMAYDYNKYTDDFSDGKFWDKIKEVAKKIGLKTTSYALILYYVLQKKEVPFKDKMLITGCLGYFILPIDLIPDFIPIAGYTDDVAGMIFAIRKCMDYVDDEIKQNVSSKLVAWFDVEKDYVDDLLKDI</sequence>
<keyword evidence="4" id="KW-0472">Membrane</keyword>
<keyword evidence="2" id="KW-0812">Transmembrane</keyword>
<dbReference type="SUPFAM" id="SSF46565">
    <property type="entry name" value="Chaperone J-domain"/>
    <property type="match status" value="1"/>
</dbReference>